<dbReference type="OrthoDB" id="5459937at2"/>
<dbReference type="EMBL" id="JMSZ01000032">
    <property type="protein sequence ID" value="KDE39020.1"/>
    <property type="molecule type" value="Genomic_DNA"/>
</dbReference>
<gene>
    <name evidence="4" type="ORF">ADINL_2149</name>
</gene>
<dbReference type="Gene3D" id="3.40.630.30">
    <property type="match status" value="1"/>
</dbReference>
<dbReference type="EC" id="2.3.1.-" evidence="4"/>
<dbReference type="GO" id="GO:0016747">
    <property type="term" value="F:acyltransferase activity, transferring groups other than amino-acyl groups"/>
    <property type="evidence" value="ECO:0007669"/>
    <property type="project" value="InterPro"/>
</dbReference>
<evidence type="ECO:0000256" key="1">
    <source>
        <dbReference type="ARBA" id="ARBA00022679"/>
    </source>
</evidence>
<organism evidence="4 5">
    <name type="scientific">Nitrincola lacisaponensis</name>
    <dbReference type="NCBI Taxonomy" id="267850"/>
    <lineage>
        <taxon>Bacteria</taxon>
        <taxon>Pseudomonadati</taxon>
        <taxon>Pseudomonadota</taxon>
        <taxon>Gammaproteobacteria</taxon>
        <taxon>Oceanospirillales</taxon>
        <taxon>Oceanospirillaceae</taxon>
        <taxon>Nitrincola</taxon>
    </lineage>
</organism>
<dbReference type="InterPro" id="IPR000182">
    <property type="entry name" value="GNAT_dom"/>
</dbReference>
<dbReference type="PANTHER" id="PTHR43072">
    <property type="entry name" value="N-ACETYLTRANSFERASE"/>
    <property type="match status" value="1"/>
</dbReference>
<evidence type="ECO:0000313" key="5">
    <source>
        <dbReference type="Proteomes" id="UP000027318"/>
    </source>
</evidence>
<proteinExistence type="predicted"/>
<comment type="caution">
    <text evidence="4">The sequence shown here is derived from an EMBL/GenBank/DDBJ whole genome shotgun (WGS) entry which is preliminary data.</text>
</comment>
<dbReference type="AlphaFoldDB" id="A0A063Y1K7"/>
<dbReference type="Proteomes" id="UP000027318">
    <property type="component" value="Unassembled WGS sequence"/>
</dbReference>
<dbReference type="PANTHER" id="PTHR43072:SF23">
    <property type="entry name" value="UPF0039 PROTEIN C11D3.02C"/>
    <property type="match status" value="1"/>
</dbReference>
<reference evidence="4 5" key="1">
    <citation type="journal article" date="2005" name="Int. J. Syst. Evol. Microbiol.">
        <title>Nitrincola lacisaponensis gen. nov., sp. nov., a novel alkaliphilic bacterium isolated from an alkaline, saline lake.</title>
        <authorList>
            <person name="Dimitriu P.A."/>
            <person name="Shukla S.K."/>
            <person name="Conradt J."/>
            <person name="Marquez M.C."/>
            <person name="Ventosa A."/>
            <person name="Maglia A."/>
            <person name="Peyton B.M."/>
            <person name="Pinkart H.C."/>
            <person name="Mormile M.R."/>
        </authorList>
    </citation>
    <scope>NUCLEOTIDE SEQUENCE [LARGE SCALE GENOMIC DNA]</scope>
    <source>
        <strain evidence="4 5">4CA</strain>
    </source>
</reference>
<dbReference type="STRING" id="267850.ADINL_2149"/>
<feature type="domain" description="N-acetyltransferase" evidence="3">
    <location>
        <begin position="13"/>
        <end position="164"/>
    </location>
</feature>
<dbReference type="PROSITE" id="PS51186">
    <property type="entry name" value="GNAT"/>
    <property type="match status" value="1"/>
</dbReference>
<name>A0A063Y1K7_9GAMM</name>
<dbReference type="Pfam" id="PF00583">
    <property type="entry name" value="Acetyltransf_1"/>
    <property type="match status" value="1"/>
</dbReference>
<dbReference type="PATRIC" id="fig|267850.7.peg.2117"/>
<accession>A0A063Y1K7</accession>
<evidence type="ECO:0000259" key="3">
    <source>
        <dbReference type="PROSITE" id="PS51186"/>
    </source>
</evidence>
<keyword evidence="2 4" id="KW-0012">Acyltransferase</keyword>
<dbReference type="RefSeq" id="WP_036547613.1">
    <property type="nucleotide sequence ID" value="NZ_JMSZ01000032.1"/>
</dbReference>
<dbReference type="CDD" id="cd04301">
    <property type="entry name" value="NAT_SF"/>
    <property type="match status" value="1"/>
</dbReference>
<keyword evidence="1 4" id="KW-0808">Transferase</keyword>
<sequence>MQLIDCQNDLHGDTILTIFNDAILNTTALYEYQPRDRQTIDRWFADKHALNLPVIGAVDTQGQLLGFASYGRFRPYPAFNTTVEHSIYLHPDARGQGLGKILLQALITRAQSQQYHCMIGAIDADNTASISLHQSLGFQETGRLPQVGYKFDRWLDLVFYQKLIGS</sequence>
<keyword evidence="5" id="KW-1185">Reference proteome</keyword>
<evidence type="ECO:0000313" key="4">
    <source>
        <dbReference type="EMBL" id="KDE39020.1"/>
    </source>
</evidence>
<protein>
    <submittedName>
        <fullName evidence="4">Phosphinothricin N-acetyltransferase</fullName>
        <ecNumber evidence="4">2.3.1.-</ecNumber>
    </submittedName>
</protein>
<evidence type="ECO:0000256" key="2">
    <source>
        <dbReference type="ARBA" id="ARBA00023315"/>
    </source>
</evidence>
<dbReference type="SUPFAM" id="SSF55729">
    <property type="entry name" value="Acyl-CoA N-acyltransferases (Nat)"/>
    <property type="match status" value="1"/>
</dbReference>
<dbReference type="InterPro" id="IPR016181">
    <property type="entry name" value="Acyl_CoA_acyltransferase"/>
</dbReference>